<comment type="caution">
    <text evidence="2">The sequence shown here is derived from an EMBL/GenBank/DDBJ whole genome shotgun (WGS) entry which is preliminary data.</text>
</comment>
<dbReference type="Proteomes" id="UP000336646">
    <property type="component" value="Unassembled WGS sequence"/>
</dbReference>
<organism evidence="2 3">
    <name type="scientific">Corynebacterium sanguinis</name>
    <dbReference type="NCBI Taxonomy" id="2594913"/>
    <lineage>
        <taxon>Bacteria</taxon>
        <taxon>Bacillati</taxon>
        <taxon>Actinomycetota</taxon>
        <taxon>Actinomycetes</taxon>
        <taxon>Mycobacteriales</taxon>
        <taxon>Corynebacteriaceae</taxon>
        <taxon>Corynebacterium</taxon>
    </lineage>
</organism>
<evidence type="ECO:0000313" key="2">
    <source>
        <dbReference type="EMBL" id="TVS29802.1"/>
    </source>
</evidence>
<feature type="region of interest" description="Disordered" evidence="1">
    <location>
        <begin position="42"/>
        <end position="62"/>
    </location>
</feature>
<evidence type="ECO:0000313" key="3">
    <source>
        <dbReference type="Proteomes" id="UP000336646"/>
    </source>
</evidence>
<dbReference type="RefSeq" id="WP_144772546.1">
    <property type="nucleotide sequence ID" value="NZ_RXIR01000003.1"/>
</dbReference>
<dbReference type="AlphaFoldDB" id="A0A6C1TZ71"/>
<dbReference type="EMBL" id="RXIR01000003">
    <property type="protein sequence ID" value="TVS29802.1"/>
    <property type="molecule type" value="Genomic_DNA"/>
</dbReference>
<sequence length="98" mass="10752">MATIRKDQVGVVYTHAHGTTYRLWAGDTVPPGVDIDLRFLDGVPTQEPTSPSTTRVKPPAGNASREAWAEFLTTQGITYSIADKQKDLRALWADHTAD</sequence>
<accession>A0A6C1TZ71</accession>
<dbReference type="OrthoDB" id="4752140at2"/>
<gene>
    <name evidence="2" type="ORF">EKI59_02455</name>
</gene>
<feature type="compositionally biased region" description="Polar residues" evidence="1">
    <location>
        <begin position="46"/>
        <end position="55"/>
    </location>
</feature>
<evidence type="ECO:0000256" key="1">
    <source>
        <dbReference type="SAM" id="MobiDB-lite"/>
    </source>
</evidence>
<name>A0A6C1TZ71_9CORY</name>
<reference evidence="2 3" key="1">
    <citation type="submission" date="2018-12" db="EMBL/GenBank/DDBJ databases">
        <title>Corynebacterium sanguinis sp. nov., a clinically-associated and environmental corynebacterium.</title>
        <authorList>
            <person name="Gonzales-Siles L."/>
            <person name="Jaen-Luchoro D."/>
            <person name="Cardew S."/>
            <person name="Inganas E."/>
            <person name="Ohlen M."/>
            <person name="Jensie-Markopolous S."/>
            <person name="Pinyeiro-Iglesias B."/>
            <person name="Molin K."/>
            <person name="Skovbjerg S."/>
            <person name="Svensson-Stadler L."/>
            <person name="Funke G."/>
            <person name="Moore E.R.B."/>
        </authorList>
    </citation>
    <scope>NUCLEOTIDE SEQUENCE [LARGE SCALE GENOMIC DNA]</scope>
    <source>
        <strain evidence="2 3">58734</strain>
    </source>
</reference>
<protein>
    <submittedName>
        <fullName evidence="2">Uncharacterized protein</fullName>
    </submittedName>
</protein>
<proteinExistence type="predicted"/>